<dbReference type="Proteomes" id="UP000176037">
    <property type="component" value="Unassembled WGS sequence"/>
</dbReference>
<dbReference type="EMBL" id="MJIC01000004">
    <property type="protein sequence ID" value="OFI36084.1"/>
    <property type="molecule type" value="Genomic_DNA"/>
</dbReference>
<sequence length="329" mass="37515">MVSRLKRSLHTIHDRWLQRRIPPSHRYQLNLKNVFIFPSRFGFGYLLTCVGLFILGTNYQNNLMLLLFQFLLAIFLLHLFVTYRNFTSVSLAVKDILPVYQQDHALLSIQLHVNNESQPFNGGLHMQLRGSKLAVLNRRADQDKEVKLLLPARQRGTFKLPRVTLSSTYPLGFFRCWTHLDFNKTLTIYPKPIPSALKLDASDANQGDAAGNVPGIDEFDTLRSFKPGDPMNRVAWKQAAKGGELSTKTFNQTQQEGGWLSLETYAGEPLEKALGLLSYQINRLSSRQHVFGLLLGNKRIEPATGEAHKHRCLKYLADYRQTINDYAAD</sequence>
<feature type="transmembrane region" description="Helical" evidence="1">
    <location>
        <begin position="63"/>
        <end position="81"/>
    </location>
</feature>
<protein>
    <submittedName>
        <fullName evidence="2">Uncharacterized protein</fullName>
    </submittedName>
</protein>
<comment type="caution">
    <text evidence="2">The sequence shown here is derived from an EMBL/GenBank/DDBJ whole genome shotgun (WGS) entry which is preliminary data.</text>
</comment>
<feature type="transmembrane region" description="Helical" evidence="1">
    <location>
        <begin position="34"/>
        <end position="57"/>
    </location>
</feature>
<dbReference type="PANTHER" id="PTHR34351">
    <property type="entry name" value="SLR1927 PROTEIN-RELATED"/>
    <property type="match status" value="1"/>
</dbReference>
<proteinExistence type="predicted"/>
<evidence type="ECO:0000313" key="2">
    <source>
        <dbReference type="EMBL" id="OFI36084.1"/>
    </source>
</evidence>
<reference evidence="2 3" key="1">
    <citation type="submission" date="2016-09" db="EMBL/GenBank/DDBJ databases">
        <title>Alteromonas lipolytica, a new species isolated from sea water.</title>
        <authorList>
            <person name="Wu Y.-H."/>
            <person name="Cheng H."/>
            <person name="Xu X.-W."/>
        </authorList>
    </citation>
    <scope>NUCLEOTIDE SEQUENCE [LARGE SCALE GENOMIC DNA]</scope>
    <source>
        <strain evidence="2 3">JW12</strain>
    </source>
</reference>
<organism evidence="2 3">
    <name type="scientific">Alteromonas lipolytica</name>
    <dbReference type="NCBI Taxonomy" id="1856405"/>
    <lineage>
        <taxon>Bacteria</taxon>
        <taxon>Pseudomonadati</taxon>
        <taxon>Pseudomonadota</taxon>
        <taxon>Gammaproteobacteria</taxon>
        <taxon>Alteromonadales</taxon>
        <taxon>Alteromonadaceae</taxon>
        <taxon>Alteromonas/Salinimonas group</taxon>
        <taxon>Alteromonas</taxon>
    </lineage>
</organism>
<gene>
    <name evidence="2" type="ORF">BFC17_10495</name>
</gene>
<dbReference type="AlphaFoldDB" id="A0A1E8FJI8"/>
<keyword evidence="1" id="KW-0472">Membrane</keyword>
<keyword evidence="3" id="KW-1185">Reference proteome</keyword>
<keyword evidence="1" id="KW-0812">Transmembrane</keyword>
<evidence type="ECO:0000256" key="1">
    <source>
        <dbReference type="SAM" id="Phobius"/>
    </source>
</evidence>
<dbReference type="OrthoDB" id="5298497at2"/>
<keyword evidence="1" id="KW-1133">Transmembrane helix</keyword>
<accession>A0A1E8FJI8</accession>
<dbReference type="RefSeq" id="WP_070174927.1">
    <property type="nucleotide sequence ID" value="NZ_BMJR01000004.1"/>
</dbReference>
<evidence type="ECO:0000313" key="3">
    <source>
        <dbReference type="Proteomes" id="UP000176037"/>
    </source>
</evidence>
<dbReference type="PANTHER" id="PTHR34351:SF1">
    <property type="entry name" value="SLR1927 PROTEIN"/>
    <property type="match status" value="1"/>
</dbReference>
<dbReference type="STRING" id="1856405.BFC17_10495"/>
<name>A0A1E8FJI8_9ALTE</name>